<keyword evidence="4" id="KW-0653">Protein transport</keyword>
<evidence type="ECO:0000256" key="3">
    <source>
        <dbReference type="ARBA" id="ARBA00022737"/>
    </source>
</evidence>
<dbReference type="PANTHER" id="PTHR23316">
    <property type="entry name" value="IMPORTIN ALPHA"/>
    <property type="match status" value="1"/>
</dbReference>
<dbReference type="SUPFAM" id="SSF48371">
    <property type="entry name" value="ARM repeat"/>
    <property type="match status" value="1"/>
</dbReference>
<dbReference type="EMBL" id="BJWL01000029">
    <property type="protein sequence ID" value="GFZ21764.1"/>
    <property type="molecule type" value="Genomic_DNA"/>
</dbReference>
<keyword evidence="8" id="KW-1185">Reference proteome</keyword>
<organism evidence="6 8">
    <name type="scientific">Actinidia rufa</name>
    <dbReference type="NCBI Taxonomy" id="165716"/>
    <lineage>
        <taxon>Eukaryota</taxon>
        <taxon>Viridiplantae</taxon>
        <taxon>Streptophyta</taxon>
        <taxon>Embryophyta</taxon>
        <taxon>Tracheophyta</taxon>
        <taxon>Spermatophyta</taxon>
        <taxon>Magnoliopsida</taxon>
        <taxon>eudicotyledons</taxon>
        <taxon>Gunneridae</taxon>
        <taxon>Pentapetalae</taxon>
        <taxon>asterids</taxon>
        <taxon>Ericales</taxon>
        <taxon>Actinidiaceae</taxon>
        <taxon>Actinidia</taxon>
    </lineage>
</organism>
<dbReference type="InterPro" id="IPR011989">
    <property type="entry name" value="ARM-like"/>
</dbReference>
<name>A0A7J0HF18_9ERIC</name>
<sequence length="339" mass="37443">MHCVEVSRGVEADQPGRGSLRPITRPSLAGNSTRPPSTLKERAQLGRAPKEQTRRELVQEASRRPPISRQTEDIPQLQFQAAWALTNIASGTSENTEVVIAHGSVPIFVKLLASPRDDIPVWALGMLPVTHQVPMKIVLSREALIPLLDQLNEHAKLSMLRNATWTLSNFCRGKPQPPFEQTRPAVPVIKQVVHFNDEEVLISACRALRISLMVQMTKFKLLLRQASLNDLLNSSLLQTVGDIVTGDDIQAQLRSCERCHKKSIKKEACWVISNIPAGNWEQIQAIIEVGLIAPLVNLLQTAEFGIKTDAAWAISKATCRGTGEQINDIQLPSGGFNFL</sequence>
<comment type="similarity">
    <text evidence="1">Belongs to the importin alpha family.</text>
</comment>
<dbReference type="OrthoDB" id="29145at2759"/>
<feature type="region of interest" description="Disordered" evidence="5">
    <location>
        <begin position="1"/>
        <end position="72"/>
    </location>
</feature>
<evidence type="ECO:0000313" key="8">
    <source>
        <dbReference type="Proteomes" id="UP000585474"/>
    </source>
</evidence>
<dbReference type="Gene3D" id="1.25.10.10">
    <property type="entry name" value="Leucine-rich Repeat Variant"/>
    <property type="match status" value="1"/>
</dbReference>
<evidence type="ECO:0000256" key="5">
    <source>
        <dbReference type="SAM" id="MobiDB-lite"/>
    </source>
</evidence>
<proteinExistence type="inferred from homology"/>
<evidence type="ECO:0000256" key="4">
    <source>
        <dbReference type="ARBA" id="ARBA00022927"/>
    </source>
</evidence>
<evidence type="ECO:0000313" key="6">
    <source>
        <dbReference type="EMBL" id="GFZ21717.1"/>
    </source>
</evidence>
<dbReference type="Proteomes" id="UP000585474">
    <property type="component" value="Unassembled WGS sequence"/>
</dbReference>
<dbReference type="GO" id="GO:0015031">
    <property type="term" value="P:protein transport"/>
    <property type="evidence" value="ECO:0007669"/>
    <property type="project" value="UniProtKB-KW"/>
</dbReference>
<keyword evidence="2" id="KW-0813">Transport</keyword>
<reference evidence="6 8" key="1">
    <citation type="submission" date="2019-07" db="EMBL/GenBank/DDBJ databases">
        <title>De Novo Assembly of kiwifruit Actinidia rufa.</title>
        <authorList>
            <person name="Sugita-Konishi S."/>
            <person name="Sato K."/>
            <person name="Mori E."/>
            <person name="Abe Y."/>
            <person name="Kisaki G."/>
            <person name="Hamano K."/>
            <person name="Suezawa K."/>
            <person name="Otani M."/>
            <person name="Fukuda T."/>
            <person name="Manabe T."/>
            <person name="Gomi K."/>
            <person name="Tabuchi M."/>
            <person name="Akimitsu K."/>
            <person name="Kataoka I."/>
        </authorList>
    </citation>
    <scope>NUCLEOTIDE SEQUENCE [LARGE SCALE GENOMIC DNA]</scope>
    <source>
        <strain evidence="8">cv. Fuchu</strain>
        <strain evidence="6">Fuchu</strain>
    </source>
</reference>
<gene>
    <name evidence="6" type="ORF">Acr_29g0008790</name>
    <name evidence="7" type="ORF">Acr_29g0009260</name>
</gene>
<dbReference type="AlphaFoldDB" id="A0A7J0HF18"/>
<evidence type="ECO:0000313" key="7">
    <source>
        <dbReference type="EMBL" id="GFZ21764.1"/>
    </source>
</evidence>
<comment type="caution">
    <text evidence="6">The sequence shown here is derived from an EMBL/GenBank/DDBJ whole genome shotgun (WGS) entry which is preliminary data.</text>
</comment>
<dbReference type="EMBL" id="BJWL01000029">
    <property type="protein sequence ID" value="GFZ21717.1"/>
    <property type="molecule type" value="Genomic_DNA"/>
</dbReference>
<dbReference type="InterPro" id="IPR000225">
    <property type="entry name" value="Armadillo"/>
</dbReference>
<dbReference type="SMART" id="SM00185">
    <property type="entry name" value="ARM"/>
    <property type="match status" value="4"/>
</dbReference>
<feature type="compositionally biased region" description="Basic and acidic residues" evidence="5">
    <location>
        <begin position="39"/>
        <end position="63"/>
    </location>
</feature>
<dbReference type="InterPro" id="IPR016024">
    <property type="entry name" value="ARM-type_fold"/>
</dbReference>
<accession>A0A7J0HF18</accession>
<evidence type="ECO:0000256" key="2">
    <source>
        <dbReference type="ARBA" id="ARBA00022448"/>
    </source>
</evidence>
<evidence type="ECO:0000256" key="1">
    <source>
        <dbReference type="ARBA" id="ARBA00010394"/>
    </source>
</evidence>
<protein>
    <submittedName>
        <fullName evidence="6">Importin alpha isoform 2</fullName>
    </submittedName>
</protein>
<keyword evidence="3" id="KW-0677">Repeat</keyword>
<dbReference type="Pfam" id="PF00514">
    <property type="entry name" value="Arm"/>
    <property type="match status" value="2"/>
</dbReference>